<dbReference type="InterPro" id="IPR002347">
    <property type="entry name" value="SDR_fam"/>
</dbReference>
<dbReference type="OrthoDB" id="417891at2759"/>
<dbReference type="GO" id="GO:0050664">
    <property type="term" value="F:oxidoreductase activity, acting on NAD(P)H, oxygen as acceptor"/>
    <property type="evidence" value="ECO:0007669"/>
    <property type="project" value="TreeGrafter"/>
</dbReference>
<keyword evidence="3" id="KW-0560">Oxidoreductase</keyword>
<dbReference type="SUPFAM" id="SSF51735">
    <property type="entry name" value="NAD(P)-binding Rossmann-fold domains"/>
    <property type="match status" value="1"/>
</dbReference>
<evidence type="ECO:0000313" key="5">
    <source>
        <dbReference type="EMBL" id="KAF2095662.1"/>
    </source>
</evidence>
<evidence type="ECO:0000256" key="4">
    <source>
        <dbReference type="SAM" id="MobiDB-lite"/>
    </source>
</evidence>
<dbReference type="PANTHER" id="PTHR43008:SF4">
    <property type="entry name" value="CHAIN DEHYDROGENASE, PUTATIVE (AFU_ORTHOLOGUE AFUA_4G08710)-RELATED"/>
    <property type="match status" value="1"/>
</dbReference>
<dbReference type="Proteomes" id="UP000799772">
    <property type="component" value="Unassembled WGS sequence"/>
</dbReference>
<feature type="compositionally biased region" description="Polar residues" evidence="4">
    <location>
        <begin position="20"/>
        <end position="42"/>
    </location>
</feature>
<sequence>MSTATPVTNLPALPIDGTPAATNGNSIPTNDAHTTSDSQPSNDINAYLRRSVHDLISLQGRTIVITGGARGLGLAFAFAIAEVGGNVAIVDALDKPHEHFEKLQKDFDIKCKLYKSDVTDYDVLKATFDSIVLDFGRIDGLVTAAGICPDEPFFKRDPKSVARCFAVNTLGTYYSAQLAGAQMLKQEPTSFNKRGGSMVFIGSIAAYVASKGQTTSDYCSSKGAVVSLAKALGVELAGTGIRVNSVSPGYMMTDMTLDLCNRMPWLGDIMNNEPPMRRMGDRTDLKVPVVYLLSDASAYHTSDDLLITGGIHAGRLM</sequence>
<dbReference type="PANTHER" id="PTHR43008">
    <property type="entry name" value="BENZIL REDUCTASE"/>
    <property type="match status" value="1"/>
</dbReference>
<keyword evidence="6" id="KW-1185">Reference proteome</keyword>
<dbReference type="InterPro" id="IPR020904">
    <property type="entry name" value="Sc_DH/Rdtase_CS"/>
</dbReference>
<dbReference type="PROSITE" id="PS00061">
    <property type="entry name" value="ADH_SHORT"/>
    <property type="match status" value="1"/>
</dbReference>
<evidence type="ECO:0000256" key="2">
    <source>
        <dbReference type="ARBA" id="ARBA00022857"/>
    </source>
</evidence>
<dbReference type="InterPro" id="IPR036291">
    <property type="entry name" value="NAD(P)-bd_dom_sf"/>
</dbReference>
<name>A0A9P4I9K7_9PEZI</name>
<comment type="caution">
    <text evidence="5">The sequence shown here is derived from an EMBL/GenBank/DDBJ whole genome shotgun (WGS) entry which is preliminary data.</text>
</comment>
<keyword evidence="2" id="KW-0521">NADP</keyword>
<dbReference type="PRINTS" id="PR00080">
    <property type="entry name" value="SDRFAMILY"/>
</dbReference>
<protein>
    <submittedName>
        <fullName evidence="5">Short chain dehydrogenase</fullName>
    </submittedName>
</protein>
<gene>
    <name evidence="5" type="ORF">NA57DRAFT_44026</name>
</gene>
<dbReference type="AlphaFoldDB" id="A0A9P4I9K7"/>
<dbReference type="GO" id="GO:0016616">
    <property type="term" value="F:oxidoreductase activity, acting on the CH-OH group of donors, NAD or NADP as acceptor"/>
    <property type="evidence" value="ECO:0007669"/>
    <property type="project" value="UniProtKB-ARBA"/>
</dbReference>
<feature type="region of interest" description="Disordered" evidence="4">
    <location>
        <begin position="1"/>
        <end position="42"/>
    </location>
</feature>
<reference evidence="5" key="1">
    <citation type="journal article" date="2020" name="Stud. Mycol.">
        <title>101 Dothideomycetes genomes: a test case for predicting lifestyles and emergence of pathogens.</title>
        <authorList>
            <person name="Haridas S."/>
            <person name="Albert R."/>
            <person name="Binder M."/>
            <person name="Bloem J."/>
            <person name="Labutti K."/>
            <person name="Salamov A."/>
            <person name="Andreopoulos B."/>
            <person name="Baker S."/>
            <person name="Barry K."/>
            <person name="Bills G."/>
            <person name="Bluhm B."/>
            <person name="Cannon C."/>
            <person name="Castanera R."/>
            <person name="Culley D."/>
            <person name="Daum C."/>
            <person name="Ezra D."/>
            <person name="Gonzalez J."/>
            <person name="Henrissat B."/>
            <person name="Kuo A."/>
            <person name="Liang C."/>
            <person name="Lipzen A."/>
            <person name="Lutzoni F."/>
            <person name="Magnuson J."/>
            <person name="Mondo S."/>
            <person name="Nolan M."/>
            <person name="Ohm R."/>
            <person name="Pangilinan J."/>
            <person name="Park H.-J."/>
            <person name="Ramirez L."/>
            <person name="Alfaro M."/>
            <person name="Sun H."/>
            <person name="Tritt A."/>
            <person name="Yoshinaga Y."/>
            <person name="Zwiers L.-H."/>
            <person name="Turgeon B."/>
            <person name="Goodwin S."/>
            <person name="Spatafora J."/>
            <person name="Crous P."/>
            <person name="Grigoriev I."/>
        </authorList>
    </citation>
    <scope>NUCLEOTIDE SEQUENCE</scope>
    <source>
        <strain evidence="5">CBS 133067</strain>
    </source>
</reference>
<accession>A0A9P4I9K7</accession>
<dbReference type="EMBL" id="ML978131">
    <property type="protein sequence ID" value="KAF2095662.1"/>
    <property type="molecule type" value="Genomic_DNA"/>
</dbReference>
<organism evidence="5 6">
    <name type="scientific">Rhizodiscina lignyota</name>
    <dbReference type="NCBI Taxonomy" id="1504668"/>
    <lineage>
        <taxon>Eukaryota</taxon>
        <taxon>Fungi</taxon>
        <taxon>Dikarya</taxon>
        <taxon>Ascomycota</taxon>
        <taxon>Pezizomycotina</taxon>
        <taxon>Dothideomycetes</taxon>
        <taxon>Pleosporomycetidae</taxon>
        <taxon>Aulographales</taxon>
        <taxon>Rhizodiscinaceae</taxon>
        <taxon>Rhizodiscina</taxon>
    </lineage>
</organism>
<evidence type="ECO:0000256" key="1">
    <source>
        <dbReference type="ARBA" id="ARBA00006484"/>
    </source>
</evidence>
<proteinExistence type="inferred from homology"/>
<dbReference type="PRINTS" id="PR00081">
    <property type="entry name" value="GDHRDH"/>
</dbReference>
<comment type="similarity">
    <text evidence="1">Belongs to the short-chain dehydrogenases/reductases (SDR) family.</text>
</comment>
<evidence type="ECO:0000313" key="6">
    <source>
        <dbReference type="Proteomes" id="UP000799772"/>
    </source>
</evidence>
<dbReference type="Pfam" id="PF13561">
    <property type="entry name" value="adh_short_C2"/>
    <property type="match status" value="1"/>
</dbReference>
<dbReference type="Gene3D" id="3.40.50.720">
    <property type="entry name" value="NAD(P)-binding Rossmann-like Domain"/>
    <property type="match status" value="1"/>
</dbReference>
<evidence type="ECO:0000256" key="3">
    <source>
        <dbReference type="ARBA" id="ARBA00023002"/>
    </source>
</evidence>